<comment type="caution">
    <text evidence="4">The sequence shown here is derived from an EMBL/GenBank/DDBJ whole genome shotgun (WGS) entry which is preliminary data.</text>
</comment>
<dbReference type="AlphaFoldDB" id="A0AAE1RSF3"/>
<dbReference type="Pfam" id="PF00403">
    <property type="entry name" value="HMA"/>
    <property type="match status" value="2"/>
</dbReference>
<comment type="subcellular location">
    <subcellularLocation>
        <location evidence="1">Membrane</location>
        <topology evidence="1">Peripheral membrane protein</topology>
    </subcellularLocation>
</comment>
<keyword evidence="5" id="KW-1185">Reference proteome</keyword>
<feature type="region of interest" description="Disordered" evidence="2">
    <location>
        <begin position="230"/>
        <end position="295"/>
    </location>
</feature>
<feature type="domain" description="HMA" evidence="3">
    <location>
        <begin position="51"/>
        <end position="114"/>
    </location>
</feature>
<name>A0AAE1RSF3_9SOLA</name>
<feature type="domain" description="HMA" evidence="3">
    <location>
        <begin position="167"/>
        <end position="233"/>
    </location>
</feature>
<dbReference type="EMBL" id="JAVYJV010000013">
    <property type="protein sequence ID" value="KAK4356419.1"/>
    <property type="molecule type" value="Genomic_DNA"/>
</dbReference>
<feature type="region of interest" description="Disordered" evidence="2">
    <location>
        <begin position="1"/>
        <end position="52"/>
    </location>
</feature>
<dbReference type="PANTHER" id="PTHR46413:SF34">
    <property type="entry name" value="HEAVY METAL-ASSOCIATED ISOPRENYLATED PLANT PROTEIN 3-LIKE"/>
    <property type="match status" value="1"/>
</dbReference>
<dbReference type="GO" id="GO:0016020">
    <property type="term" value="C:membrane"/>
    <property type="evidence" value="ECO:0007669"/>
    <property type="project" value="UniProtKB-SubCell"/>
</dbReference>
<dbReference type="InterPro" id="IPR044594">
    <property type="entry name" value="HIPP01/3/5/6"/>
</dbReference>
<dbReference type="SUPFAM" id="SSF55008">
    <property type="entry name" value="HMA, heavy metal-associated domain"/>
    <property type="match status" value="2"/>
</dbReference>
<feature type="compositionally biased region" description="Gly residues" evidence="2">
    <location>
        <begin position="248"/>
        <end position="269"/>
    </location>
</feature>
<dbReference type="PANTHER" id="PTHR46413">
    <property type="entry name" value="HEAVY METAL-ASSOCIATED ISOPRENYLATED PLANT PROTEIN 6"/>
    <property type="match status" value="1"/>
</dbReference>
<gene>
    <name evidence="4" type="ORF">RND71_025390</name>
</gene>
<feature type="compositionally biased region" description="Basic and acidic residues" evidence="2">
    <location>
        <begin position="270"/>
        <end position="291"/>
    </location>
</feature>
<evidence type="ECO:0000313" key="5">
    <source>
        <dbReference type="Proteomes" id="UP001291623"/>
    </source>
</evidence>
<evidence type="ECO:0000313" key="4">
    <source>
        <dbReference type="EMBL" id="KAK4356419.1"/>
    </source>
</evidence>
<accession>A0AAE1RSF3</accession>
<evidence type="ECO:0000256" key="1">
    <source>
        <dbReference type="ARBA" id="ARBA00004170"/>
    </source>
</evidence>
<dbReference type="GO" id="GO:0009626">
    <property type="term" value="P:plant-type hypersensitive response"/>
    <property type="evidence" value="ECO:0007669"/>
    <property type="project" value="UniProtKB-KW"/>
</dbReference>
<feature type="region of interest" description="Disordered" evidence="2">
    <location>
        <begin position="106"/>
        <end position="164"/>
    </location>
</feature>
<dbReference type="Proteomes" id="UP001291623">
    <property type="component" value="Unassembled WGS sequence"/>
</dbReference>
<feature type="compositionally biased region" description="Basic and acidic residues" evidence="2">
    <location>
        <begin position="106"/>
        <end position="127"/>
    </location>
</feature>
<proteinExistence type="predicted"/>
<reference evidence="4" key="1">
    <citation type="submission" date="2023-12" db="EMBL/GenBank/DDBJ databases">
        <title>Genome assembly of Anisodus tanguticus.</title>
        <authorList>
            <person name="Wang Y.-J."/>
        </authorList>
    </citation>
    <scope>NUCLEOTIDE SEQUENCE</scope>
    <source>
        <strain evidence="4">KB-2021</strain>
        <tissue evidence="4">Leaf</tissue>
    </source>
</reference>
<evidence type="ECO:0000256" key="2">
    <source>
        <dbReference type="SAM" id="MobiDB-lite"/>
    </source>
</evidence>
<feature type="compositionally biased region" description="Basic and acidic residues" evidence="2">
    <location>
        <begin position="137"/>
        <end position="164"/>
    </location>
</feature>
<dbReference type="CDD" id="cd00371">
    <property type="entry name" value="HMA"/>
    <property type="match status" value="1"/>
</dbReference>
<dbReference type="InterPro" id="IPR006121">
    <property type="entry name" value="HMA_dom"/>
</dbReference>
<dbReference type="GO" id="GO:0046872">
    <property type="term" value="F:metal ion binding"/>
    <property type="evidence" value="ECO:0007669"/>
    <property type="project" value="InterPro"/>
</dbReference>
<evidence type="ECO:0000259" key="3">
    <source>
        <dbReference type="PROSITE" id="PS50846"/>
    </source>
</evidence>
<dbReference type="Gene3D" id="3.30.70.100">
    <property type="match status" value="2"/>
</dbReference>
<dbReference type="PROSITE" id="PS50846">
    <property type="entry name" value="HMA_2"/>
    <property type="match status" value="2"/>
</dbReference>
<protein>
    <recommendedName>
        <fullName evidence="3">HMA domain-containing protein</fullName>
    </recommendedName>
</protein>
<feature type="compositionally biased region" description="Basic and acidic residues" evidence="2">
    <location>
        <begin position="1"/>
        <end position="48"/>
    </location>
</feature>
<dbReference type="InterPro" id="IPR036163">
    <property type="entry name" value="HMA_dom_sf"/>
</dbReference>
<sequence>MGEKQSKKNEGGEKKKNSGEVVQKKEGGEKKKNSGEVVQKKEGGENKNDGNLTVVLKSDFHCEGCVTKVVKAVRSFEGVEKVMCDTDSKKLTVIGKVDPVMLREKVEQKTHKHVELVSPVPKKDGKGKGSGGDGGAGEEKKKQNKENDSKKENKGEDKKTKEKEPPITTAVLKVHLHCQGCIQKIYKIVTKSKGYKEMKIDKQKDLVTVTGSMDMKELAAMLKKHLKKEVEIVPQKKEGGEKKEKGGSDGGENGKGGGGKGKGKGGEGGGEGKGKGGEGGGEGKGKVKDEAGGGGGGFGGGEMIMASNVVNGMQHQVQFGYPYPYMYGPVGSVEPVYPGDQFQNPYPVSVHAPQLFSDENPNACSVM</sequence>
<feature type="compositionally biased region" description="Basic and acidic residues" evidence="2">
    <location>
        <begin position="230"/>
        <end position="247"/>
    </location>
</feature>
<organism evidence="4 5">
    <name type="scientific">Anisodus tanguticus</name>
    <dbReference type="NCBI Taxonomy" id="243964"/>
    <lineage>
        <taxon>Eukaryota</taxon>
        <taxon>Viridiplantae</taxon>
        <taxon>Streptophyta</taxon>
        <taxon>Embryophyta</taxon>
        <taxon>Tracheophyta</taxon>
        <taxon>Spermatophyta</taxon>
        <taxon>Magnoliopsida</taxon>
        <taxon>eudicotyledons</taxon>
        <taxon>Gunneridae</taxon>
        <taxon>Pentapetalae</taxon>
        <taxon>asterids</taxon>
        <taxon>lamiids</taxon>
        <taxon>Solanales</taxon>
        <taxon>Solanaceae</taxon>
        <taxon>Solanoideae</taxon>
        <taxon>Hyoscyameae</taxon>
        <taxon>Anisodus</taxon>
    </lineage>
</organism>